<dbReference type="RefSeq" id="WP_100704482.1">
    <property type="nucleotide sequence ID" value="NZ_MLFP01000004.1"/>
</dbReference>
<evidence type="ECO:0000256" key="1">
    <source>
        <dbReference type="ARBA" id="ARBA00007227"/>
    </source>
</evidence>
<reference evidence="3 4" key="1">
    <citation type="submission" date="2017-11" db="EMBL/GenBank/DDBJ databases">
        <title>The genome sequence of Pantoea rodasii DSM 26611.</title>
        <authorList>
            <person name="Gao J."/>
            <person name="Mao X."/>
            <person name="Sun J."/>
        </authorList>
    </citation>
    <scope>NUCLEOTIDE SEQUENCE [LARGE SCALE GENOMIC DNA]</scope>
    <source>
        <strain evidence="3 4">DSM 26611</strain>
    </source>
</reference>
<dbReference type="SMART" id="SM00530">
    <property type="entry name" value="HTH_XRE"/>
    <property type="match status" value="1"/>
</dbReference>
<accession>A0A2M9W508</accession>
<dbReference type="Gene3D" id="1.10.10.2910">
    <property type="match status" value="1"/>
</dbReference>
<evidence type="ECO:0000259" key="2">
    <source>
        <dbReference type="PROSITE" id="PS50943"/>
    </source>
</evidence>
<protein>
    <submittedName>
        <fullName evidence="3">Peptidase</fullName>
    </submittedName>
</protein>
<dbReference type="InterPro" id="IPR010359">
    <property type="entry name" value="IrrE_HExxH"/>
</dbReference>
<comment type="caution">
    <text evidence="3">The sequence shown here is derived from an EMBL/GenBank/DDBJ whole genome shotgun (WGS) entry which is preliminary data.</text>
</comment>
<dbReference type="InterPro" id="IPR010982">
    <property type="entry name" value="Lambda_DNA-bd_dom_sf"/>
</dbReference>
<dbReference type="SUPFAM" id="SSF47413">
    <property type="entry name" value="lambda repressor-like DNA-binding domains"/>
    <property type="match status" value="1"/>
</dbReference>
<dbReference type="EMBL" id="PIQI01000031">
    <property type="protein sequence ID" value="PJZ02646.1"/>
    <property type="molecule type" value="Genomic_DNA"/>
</dbReference>
<keyword evidence="4" id="KW-1185">Reference proteome</keyword>
<dbReference type="Pfam" id="PF01381">
    <property type="entry name" value="HTH_3"/>
    <property type="match status" value="1"/>
</dbReference>
<comment type="similarity">
    <text evidence="1">Belongs to the short-chain fatty acyl-CoA assimilation regulator (ScfR) family.</text>
</comment>
<dbReference type="OrthoDB" id="9796786at2"/>
<feature type="domain" description="HTH cro/C1-type" evidence="2">
    <location>
        <begin position="15"/>
        <end position="65"/>
    </location>
</feature>
<dbReference type="PANTHER" id="PTHR43236">
    <property type="entry name" value="ANTITOXIN HIGA1"/>
    <property type="match status" value="1"/>
</dbReference>
<evidence type="ECO:0000313" key="3">
    <source>
        <dbReference type="EMBL" id="PJZ02646.1"/>
    </source>
</evidence>
<dbReference type="Gene3D" id="1.10.260.40">
    <property type="entry name" value="lambda repressor-like DNA-binding domains"/>
    <property type="match status" value="1"/>
</dbReference>
<dbReference type="PANTHER" id="PTHR43236:SF2">
    <property type="entry name" value="BLL0069 PROTEIN"/>
    <property type="match status" value="1"/>
</dbReference>
<dbReference type="InterPro" id="IPR052345">
    <property type="entry name" value="Rad_response_metalloprotease"/>
</dbReference>
<organism evidence="3 4">
    <name type="scientific">Pantoea rodasii</name>
    <dbReference type="NCBI Taxonomy" id="1076549"/>
    <lineage>
        <taxon>Bacteria</taxon>
        <taxon>Pseudomonadati</taxon>
        <taxon>Pseudomonadota</taxon>
        <taxon>Gammaproteobacteria</taxon>
        <taxon>Enterobacterales</taxon>
        <taxon>Erwiniaceae</taxon>
        <taxon>Pantoea</taxon>
    </lineage>
</organism>
<name>A0A2M9W508_9GAMM</name>
<proteinExistence type="inferred from homology"/>
<dbReference type="Proteomes" id="UP000232062">
    <property type="component" value="Unassembled WGS sequence"/>
</dbReference>
<dbReference type="GO" id="GO:0003677">
    <property type="term" value="F:DNA binding"/>
    <property type="evidence" value="ECO:0007669"/>
    <property type="project" value="InterPro"/>
</dbReference>
<dbReference type="Pfam" id="PF06114">
    <property type="entry name" value="Peptidase_M78"/>
    <property type="match status" value="1"/>
</dbReference>
<dbReference type="PROSITE" id="PS50943">
    <property type="entry name" value="HTH_CROC1"/>
    <property type="match status" value="1"/>
</dbReference>
<dbReference type="AlphaFoldDB" id="A0A2M9W508"/>
<dbReference type="InterPro" id="IPR001387">
    <property type="entry name" value="Cro/C1-type_HTH"/>
</dbReference>
<sequence length="381" mass="43187">MTIANINPAMLSWSRERAGLTMEKLAQKCGISLERLQEWESGQQPLTFNQAMTFAGKVHVPFGYLFLPLPPEEQLPIPDLRTIGSKGPLRPSAELIDLLKVMLMRQEWYREYLQQQLTAAPNISGRFTVGSSANAIVEDMRHKLNLPAHPTRGTWESYYNELIKRIEDLGVLVMRAPYLNHHTRPFNVDEFRGFAIADDFAPIIFINHADTPGARLFTLIHELSHIWIGQSGVSDGGTSTHRQEEILCNAVAAEFLVPASEFLSLWNAYKENWRENLAPLEGHFHVSCWVIARRALTLHLISHEDYQQFTQEQKLAHQQRSKNDNGGPSYFRTKKAQISPSFSRAVLSQALSGQMLLREASDLLDGMQPSRLSKFAEELGL</sequence>
<dbReference type="CDD" id="cd00093">
    <property type="entry name" value="HTH_XRE"/>
    <property type="match status" value="1"/>
</dbReference>
<gene>
    <name evidence="3" type="ORF">PRCB_26230</name>
</gene>
<evidence type="ECO:0000313" key="4">
    <source>
        <dbReference type="Proteomes" id="UP000232062"/>
    </source>
</evidence>